<dbReference type="InterPro" id="IPR005791">
    <property type="entry name" value="SecD"/>
</dbReference>
<evidence type="ECO:0000256" key="5">
    <source>
        <dbReference type="ARBA" id="ARBA00022927"/>
    </source>
</evidence>
<evidence type="ECO:0000256" key="6">
    <source>
        <dbReference type="ARBA" id="ARBA00022989"/>
    </source>
</evidence>
<evidence type="ECO:0000256" key="4">
    <source>
        <dbReference type="ARBA" id="ARBA00022692"/>
    </source>
</evidence>
<dbReference type="HAMAP" id="MF_01463_B">
    <property type="entry name" value="SecD_B"/>
    <property type="match status" value="1"/>
</dbReference>
<feature type="transmembrane region" description="Helical" evidence="9">
    <location>
        <begin position="444"/>
        <end position="465"/>
    </location>
</feature>
<feature type="domain" description="Protein export membrane protein SecD/SecF C-terminal" evidence="10">
    <location>
        <begin position="333"/>
        <end position="485"/>
    </location>
</feature>
<keyword evidence="7" id="KW-0811">Translocation</keyword>
<dbReference type="AlphaFoldDB" id="X1H3L0"/>
<reference evidence="13" key="1">
    <citation type="journal article" date="2014" name="Front. Microbiol.">
        <title>High frequency of phylogenetically diverse reductive dehalogenase-homologous genes in deep subseafloor sedimentary metagenomes.</title>
        <authorList>
            <person name="Kawai M."/>
            <person name="Futagami T."/>
            <person name="Toyoda A."/>
            <person name="Takaki Y."/>
            <person name="Nishi S."/>
            <person name="Hori S."/>
            <person name="Arai W."/>
            <person name="Tsubouchi T."/>
            <person name="Morono Y."/>
            <person name="Uchiyama I."/>
            <person name="Ito T."/>
            <person name="Fujiyama A."/>
            <person name="Inagaki F."/>
            <person name="Takami H."/>
        </authorList>
    </citation>
    <scope>NUCLEOTIDE SEQUENCE</scope>
    <source>
        <strain evidence="13">Expedition CK06-06</strain>
    </source>
</reference>
<dbReference type="EMBL" id="BARU01005680">
    <property type="protein sequence ID" value="GAH39873.1"/>
    <property type="molecule type" value="Genomic_DNA"/>
</dbReference>
<gene>
    <name evidence="13" type="ORF">S03H2_11110</name>
</gene>
<feature type="non-terminal residue" evidence="13">
    <location>
        <position position="1"/>
    </location>
</feature>
<evidence type="ECO:0000256" key="7">
    <source>
        <dbReference type="ARBA" id="ARBA00023010"/>
    </source>
</evidence>
<dbReference type="Gene3D" id="3.30.70.3220">
    <property type="match status" value="1"/>
</dbReference>
<evidence type="ECO:0000256" key="8">
    <source>
        <dbReference type="ARBA" id="ARBA00023136"/>
    </source>
</evidence>
<keyword evidence="6 9" id="KW-1133">Transmembrane helix</keyword>
<dbReference type="InterPro" id="IPR054384">
    <property type="entry name" value="SecDF_P1_head"/>
</dbReference>
<keyword evidence="2" id="KW-0813">Transport</keyword>
<dbReference type="GO" id="GO:0006886">
    <property type="term" value="P:intracellular protein transport"/>
    <property type="evidence" value="ECO:0007669"/>
    <property type="project" value="InterPro"/>
</dbReference>
<dbReference type="Gene3D" id="3.30.1360.200">
    <property type="match status" value="1"/>
</dbReference>
<dbReference type="Pfam" id="PF02355">
    <property type="entry name" value="SecD_SecF_C"/>
    <property type="match status" value="1"/>
</dbReference>
<dbReference type="InterPro" id="IPR048634">
    <property type="entry name" value="SecD_SecF_C"/>
</dbReference>
<dbReference type="InterPro" id="IPR055344">
    <property type="entry name" value="SecD_SecF_C_bact"/>
</dbReference>
<evidence type="ECO:0000256" key="1">
    <source>
        <dbReference type="ARBA" id="ARBA00004651"/>
    </source>
</evidence>
<feature type="domain" description="Protein translocase subunit SecDF P1" evidence="11">
    <location>
        <begin position="119"/>
        <end position="177"/>
    </location>
</feature>
<feature type="transmembrane region" description="Helical" evidence="9">
    <location>
        <begin position="355"/>
        <end position="371"/>
    </location>
</feature>
<sequence>RTALWKIQLLDWEDPLPGECLFLIKGAKERFKTEKKPVPKAWTVEDILSSYPGRAEVLAELEDHYREEILSLKSLKDRTIQLGLDLRGGMRVLIRADVEDLEQSSGKALTSGEKEDAVRRALEILNNRIDQFGVTEPQIRLQGDNMILVELPGDVDRERMRKFIQGKGILNFHIVNDEALEKFKEFQLRNPGEIMSLDGQIIQPDILPKGTRLYGFYEKDSYGLDQLKGFTVVGEEIGLSGNYIRDARVSSDSITNKPVVNFFLTGEGGDIFYKLTSENVDRTMAVVLGDKVKAQARIAEPIRDSVRVTGFSRDEASDLALVLRTGALPVPLEIINQLAIGASLGEDAIRQGLKAITYGFILVVIFMFLYYKGAGLIADLALILNLYFLISVLSVFGFTLTLPSIAGVILTVGMAVDANVIIFERIKEEYRIGKSAKAAVKAGFAKAFWAVLDANITTFIAALALSQLGKGPIQGFAITLAVGIV</sequence>
<protein>
    <recommendedName>
        <fullName evidence="14">SecD export protein N-terminal TM domain-containing protein</fullName>
    </recommendedName>
</protein>
<dbReference type="Pfam" id="PF22599">
    <property type="entry name" value="SecDF_P1_head"/>
    <property type="match status" value="1"/>
</dbReference>
<evidence type="ECO:0008006" key="14">
    <source>
        <dbReference type="Google" id="ProtNLM"/>
    </source>
</evidence>
<comment type="subcellular location">
    <subcellularLocation>
        <location evidence="1">Cell membrane</location>
        <topology evidence="1">Multi-pass membrane protein</topology>
    </subcellularLocation>
</comment>
<feature type="non-terminal residue" evidence="13">
    <location>
        <position position="485"/>
    </location>
</feature>
<dbReference type="NCBIfam" id="TIGR00916">
    <property type="entry name" value="2A0604s01"/>
    <property type="match status" value="1"/>
</dbReference>
<name>X1H3L0_9ZZZZ</name>
<dbReference type="PANTHER" id="PTHR30081:SF1">
    <property type="entry name" value="PROTEIN TRANSLOCASE SUBUNIT SECD"/>
    <property type="match status" value="1"/>
</dbReference>
<keyword evidence="4 9" id="KW-0812">Transmembrane</keyword>
<comment type="caution">
    <text evidence="13">The sequence shown here is derived from an EMBL/GenBank/DDBJ whole genome shotgun (WGS) entry which is preliminary data.</text>
</comment>
<dbReference type="Pfam" id="PF21760">
    <property type="entry name" value="SecD_1st"/>
    <property type="match status" value="1"/>
</dbReference>
<evidence type="ECO:0000256" key="9">
    <source>
        <dbReference type="SAM" id="Phobius"/>
    </source>
</evidence>
<organism evidence="13">
    <name type="scientific">marine sediment metagenome</name>
    <dbReference type="NCBI Taxonomy" id="412755"/>
    <lineage>
        <taxon>unclassified sequences</taxon>
        <taxon>metagenomes</taxon>
        <taxon>ecological metagenomes</taxon>
    </lineage>
</organism>
<feature type="transmembrane region" description="Helical" evidence="9">
    <location>
        <begin position="404"/>
        <end position="423"/>
    </location>
</feature>
<proteinExistence type="inferred from homology"/>
<dbReference type="PANTHER" id="PTHR30081">
    <property type="entry name" value="PROTEIN-EXPORT MEMBRANE PROTEIN SEC"/>
    <property type="match status" value="1"/>
</dbReference>
<evidence type="ECO:0000313" key="13">
    <source>
        <dbReference type="EMBL" id="GAH39873.1"/>
    </source>
</evidence>
<evidence type="ECO:0000259" key="10">
    <source>
        <dbReference type="Pfam" id="PF02355"/>
    </source>
</evidence>
<dbReference type="SUPFAM" id="SSF82866">
    <property type="entry name" value="Multidrug efflux transporter AcrB transmembrane domain"/>
    <property type="match status" value="1"/>
</dbReference>
<evidence type="ECO:0000259" key="11">
    <source>
        <dbReference type="Pfam" id="PF21760"/>
    </source>
</evidence>
<accession>X1H3L0</accession>
<feature type="transmembrane region" description="Helical" evidence="9">
    <location>
        <begin position="378"/>
        <end position="398"/>
    </location>
</feature>
<dbReference type="Gene3D" id="1.20.1640.10">
    <property type="entry name" value="Multidrug efflux transporter AcrB transmembrane domain"/>
    <property type="match status" value="1"/>
</dbReference>
<keyword evidence="3" id="KW-1003">Cell membrane</keyword>
<feature type="domain" description="SecDF P1 head subdomain" evidence="12">
    <location>
        <begin position="230"/>
        <end position="330"/>
    </location>
</feature>
<evidence type="ECO:0000256" key="2">
    <source>
        <dbReference type="ARBA" id="ARBA00022448"/>
    </source>
</evidence>
<evidence type="ECO:0000259" key="12">
    <source>
        <dbReference type="Pfam" id="PF22599"/>
    </source>
</evidence>
<evidence type="ECO:0000256" key="3">
    <source>
        <dbReference type="ARBA" id="ARBA00022475"/>
    </source>
</evidence>
<dbReference type="InterPro" id="IPR048631">
    <property type="entry name" value="SecD_1st"/>
</dbReference>
<dbReference type="InterPro" id="IPR001036">
    <property type="entry name" value="Acrflvin-R"/>
</dbReference>
<dbReference type="NCBIfam" id="TIGR01129">
    <property type="entry name" value="secD"/>
    <property type="match status" value="1"/>
</dbReference>
<keyword evidence="8 9" id="KW-0472">Membrane</keyword>
<dbReference type="InterPro" id="IPR022813">
    <property type="entry name" value="SecD/SecF_arch_bac"/>
</dbReference>
<dbReference type="PRINTS" id="PR00702">
    <property type="entry name" value="ACRIFLAVINRP"/>
</dbReference>
<keyword evidence="5" id="KW-0653">Protein transport</keyword>
<dbReference type="GO" id="GO:0015450">
    <property type="term" value="F:protein-transporting ATPase activity"/>
    <property type="evidence" value="ECO:0007669"/>
    <property type="project" value="InterPro"/>
</dbReference>
<dbReference type="GO" id="GO:0005886">
    <property type="term" value="C:plasma membrane"/>
    <property type="evidence" value="ECO:0007669"/>
    <property type="project" value="UniProtKB-SubCell"/>
</dbReference>